<reference evidence="1" key="1">
    <citation type="journal article" date="2022" name="Int. J. Mol. Sci.">
        <title>Draft Genome of Tanacetum Coccineum: Genomic Comparison of Closely Related Tanacetum-Family Plants.</title>
        <authorList>
            <person name="Yamashiro T."/>
            <person name="Shiraishi A."/>
            <person name="Nakayama K."/>
            <person name="Satake H."/>
        </authorList>
    </citation>
    <scope>NUCLEOTIDE SEQUENCE</scope>
</reference>
<evidence type="ECO:0000313" key="2">
    <source>
        <dbReference type="Proteomes" id="UP001151760"/>
    </source>
</evidence>
<dbReference type="Proteomes" id="UP001151760">
    <property type="component" value="Unassembled WGS sequence"/>
</dbReference>
<gene>
    <name evidence="1" type="ORF">Tco_1069115</name>
</gene>
<accession>A0ABQ5HJT2</accession>
<sequence length="241" mass="26977">MYDSDSHLSRYRAQLRVSRVDSGLCSSFQDESGRPLPFISLTLRLFLNLYSRHPKQYVAFTMIGVLSMSYAQFQVPFPSWCISSPGVGLVYVICKAHVSSPLIRHTSGLTQPHLGMDYFELAVITLSPLPPCFTDSSNGLLNLASVLSLPPVQRSTTSVVVTARVKVRSSFLEFTTRLIPLEDRSVNDLLAMKLGSSSETMDQAFDRLQKLITQLEIQGEVITQEDMNLKLLRSLPSEWKT</sequence>
<name>A0ABQ5HJT2_9ASTR</name>
<dbReference type="EMBL" id="BQNB010019636">
    <property type="protein sequence ID" value="GJT87398.1"/>
    <property type="molecule type" value="Genomic_DNA"/>
</dbReference>
<comment type="caution">
    <text evidence="1">The sequence shown here is derived from an EMBL/GenBank/DDBJ whole genome shotgun (WGS) entry which is preliminary data.</text>
</comment>
<organism evidence="1 2">
    <name type="scientific">Tanacetum coccineum</name>
    <dbReference type="NCBI Taxonomy" id="301880"/>
    <lineage>
        <taxon>Eukaryota</taxon>
        <taxon>Viridiplantae</taxon>
        <taxon>Streptophyta</taxon>
        <taxon>Embryophyta</taxon>
        <taxon>Tracheophyta</taxon>
        <taxon>Spermatophyta</taxon>
        <taxon>Magnoliopsida</taxon>
        <taxon>eudicotyledons</taxon>
        <taxon>Gunneridae</taxon>
        <taxon>Pentapetalae</taxon>
        <taxon>asterids</taxon>
        <taxon>campanulids</taxon>
        <taxon>Asterales</taxon>
        <taxon>Asteraceae</taxon>
        <taxon>Asteroideae</taxon>
        <taxon>Anthemideae</taxon>
        <taxon>Anthemidinae</taxon>
        <taxon>Tanacetum</taxon>
    </lineage>
</organism>
<proteinExistence type="predicted"/>
<dbReference type="Pfam" id="PF14223">
    <property type="entry name" value="Retrotran_gag_2"/>
    <property type="match status" value="1"/>
</dbReference>
<reference evidence="1" key="2">
    <citation type="submission" date="2022-01" db="EMBL/GenBank/DDBJ databases">
        <authorList>
            <person name="Yamashiro T."/>
            <person name="Shiraishi A."/>
            <person name="Satake H."/>
            <person name="Nakayama K."/>
        </authorList>
    </citation>
    <scope>NUCLEOTIDE SEQUENCE</scope>
</reference>
<keyword evidence="2" id="KW-1185">Reference proteome</keyword>
<evidence type="ECO:0000313" key="1">
    <source>
        <dbReference type="EMBL" id="GJT87398.1"/>
    </source>
</evidence>
<protein>
    <submittedName>
        <fullName evidence="1">Uncharacterized protein</fullName>
    </submittedName>
</protein>
<feature type="non-terminal residue" evidence="1">
    <location>
        <position position="241"/>
    </location>
</feature>